<evidence type="ECO:0000313" key="1">
    <source>
        <dbReference type="EMBL" id="KAF7776603.1"/>
    </source>
</evidence>
<proteinExistence type="predicted"/>
<reference evidence="1 2" key="1">
    <citation type="journal article" name="Sci. Rep.">
        <title>Telomere-to-telomere assembled and centromere annotated genomes of the two main subspecies of the button mushroom Agaricus bisporus reveal especially polymorphic chromosome ends.</title>
        <authorList>
            <person name="Sonnenberg A.S.M."/>
            <person name="Sedaghat-Telgerd N."/>
            <person name="Lavrijssen B."/>
            <person name="Ohm R.A."/>
            <person name="Hendrickx P.M."/>
            <person name="Scholtmeijer K."/>
            <person name="Baars J.J.P."/>
            <person name="van Peer A."/>
        </authorList>
    </citation>
    <scope>NUCLEOTIDE SEQUENCE [LARGE SCALE GENOMIC DNA]</scope>
    <source>
        <strain evidence="1 2">H119_p4</strain>
    </source>
</reference>
<accession>A0A8H7F4I6</accession>
<evidence type="ECO:0000313" key="2">
    <source>
        <dbReference type="Proteomes" id="UP000629468"/>
    </source>
</evidence>
<name>A0A8H7F4I6_AGABI</name>
<sequence>MCVRKVGFWKKEIMKIVPPRRDDAATMANGIPNPIINRATTNMATVLEDAPAPTIMIALPRRIADLLPRPSDTITTNGSETIAPREYIDDMRPSRVERGLWKTASPNH</sequence>
<gene>
    <name evidence="1" type="ORF">Agabi119p4_4996</name>
</gene>
<dbReference type="Proteomes" id="UP000629468">
    <property type="component" value="Unassembled WGS sequence"/>
</dbReference>
<protein>
    <submittedName>
        <fullName evidence="1">Uncharacterized protein</fullName>
    </submittedName>
</protein>
<dbReference type="AlphaFoldDB" id="A0A8H7F4I6"/>
<organism evidence="1 2">
    <name type="scientific">Agaricus bisporus var. burnettii</name>
    <dbReference type="NCBI Taxonomy" id="192524"/>
    <lineage>
        <taxon>Eukaryota</taxon>
        <taxon>Fungi</taxon>
        <taxon>Dikarya</taxon>
        <taxon>Basidiomycota</taxon>
        <taxon>Agaricomycotina</taxon>
        <taxon>Agaricomycetes</taxon>
        <taxon>Agaricomycetidae</taxon>
        <taxon>Agaricales</taxon>
        <taxon>Agaricineae</taxon>
        <taxon>Agaricaceae</taxon>
        <taxon>Agaricus</taxon>
    </lineage>
</organism>
<dbReference type="EMBL" id="JABXXO010000006">
    <property type="protein sequence ID" value="KAF7776603.1"/>
    <property type="molecule type" value="Genomic_DNA"/>
</dbReference>
<comment type="caution">
    <text evidence="1">The sequence shown here is derived from an EMBL/GenBank/DDBJ whole genome shotgun (WGS) entry which is preliminary data.</text>
</comment>